<dbReference type="GO" id="GO:0005829">
    <property type="term" value="C:cytosol"/>
    <property type="evidence" value="ECO:0007669"/>
    <property type="project" value="TreeGrafter"/>
</dbReference>
<gene>
    <name evidence="8" type="primary">rfbC</name>
    <name evidence="8" type="ORF">VAT7223_00544</name>
</gene>
<dbReference type="InterPro" id="IPR011051">
    <property type="entry name" value="RmlC_Cupin_sf"/>
</dbReference>
<dbReference type="GO" id="GO:0008830">
    <property type="term" value="F:dTDP-4-dehydrorhamnose 3,5-epimerase activity"/>
    <property type="evidence" value="ECO:0007669"/>
    <property type="project" value="UniProtKB-UniRule"/>
</dbReference>
<dbReference type="Proteomes" id="UP000092876">
    <property type="component" value="Unassembled WGS sequence"/>
</dbReference>
<reference evidence="9" key="1">
    <citation type="submission" date="2016-06" db="EMBL/GenBank/DDBJ databases">
        <authorList>
            <person name="Rodrigo-Torres Lidia"/>
            <person name="Arahal R.David."/>
        </authorList>
    </citation>
    <scope>NUCLEOTIDE SEQUENCE [LARGE SCALE GENOMIC DNA]</scope>
    <source>
        <strain evidence="9">CECT 7223</strain>
    </source>
</reference>
<sequence length="185" mass="21119">MEVIKTKLANCIIIKPKIFGDERGFFLETFHSQRYQEVAGIKEQFVQDNRSRSSKGVLRGLHFQKTKPQGKLVTVTSGEVFDVAVDLRPKSDTFGQYESVLLTGENKIQFYIPPGFAHGFVVLSDIADFQYKCTDYYDPSDESGLLWSDPGIDIQWPVINPLLSEKDKIQPLLSEIEDRIKQGWQ</sequence>
<protein>
    <recommendedName>
        <fullName evidence="4 7">dTDP-4-dehydrorhamnose 3,5-epimerase</fullName>
        <ecNumber evidence="3 7">5.1.3.13</ecNumber>
    </recommendedName>
    <alternativeName>
        <fullName evidence="7">Thymidine diphospho-4-keto-rhamnose 3,5-epimerase</fullName>
    </alternativeName>
</protein>
<dbReference type="CDD" id="cd00438">
    <property type="entry name" value="cupin_RmlC"/>
    <property type="match status" value="1"/>
</dbReference>
<evidence type="ECO:0000256" key="1">
    <source>
        <dbReference type="ARBA" id="ARBA00001298"/>
    </source>
</evidence>
<dbReference type="GO" id="GO:0019305">
    <property type="term" value="P:dTDP-rhamnose biosynthetic process"/>
    <property type="evidence" value="ECO:0007669"/>
    <property type="project" value="UniProtKB-UniRule"/>
</dbReference>
<dbReference type="UniPathway" id="UPA00124"/>
<comment type="subunit">
    <text evidence="7">Homodimer.</text>
</comment>
<dbReference type="GO" id="GO:0000271">
    <property type="term" value="P:polysaccharide biosynthetic process"/>
    <property type="evidence" value="ECO:0007669"/>
    <property type="project" value="TreeGrafter"/>
</dbReference>
<comment type="similarity">
    <text evidence="7">Belongs to the dTDP-4-dehydrorhamnose 3,5-epimerase family.</text>
</comment>
<accession>A0A1C3IIK8</accession>
<dbReference type="EMBL" id="FLQP01000007">
    <property type="protein sequence ID" value="SBS61198.1"/>
    <property type="molecule type" value="Genomic_DNA"/>
</dbReference>
<feature type="site" description="Participates in a stacking interaction with the thymidine ring of dTDP-4-oxo-6-deoxyglucose" evidence="6">
    <location>
        <position position="137"/>
    </location>
</feature>
<dbReference type="Pfam" id="PF00908">
    <property type="entry name" value="dTDP_sugar_isom"/>
    <property type="match status" value="1"/>
</dbReference>
<dbReference type="GeneID" id="94231582"/>
<comment type="function">
    <text evidence="2 7">Catalyzes the epimerization of the C3' and C5'positions of dTDP-6-deoxy-D-xylo-4-hexulose, forming dTDP-6-deoxy-L-lyxo-4-hexulose.</text>
</comment>
<evidence type="ECO:0000256" key="5">
    <source>
        <dbReference type="PIRSR" id="PIRSR600888-1"/>
    </source>
</evidence>
<organism evidence="8 9">
    <name type="scientific">Vibrio atlanticus</name>
    <dbReference type="NCBI Taxonomy" id="693153"/>
    <lineage>
        <taxon>Bacteria</taxon>
        <taxon>Pseudomonadati</taxon>
        <taxon>Pseudomonadota</taxon>
        <taxon>Gammaproteobacteria</taxon>
        <taxon>Vibrionales</taxon>
        <taxon>Vibrionaceae</taxon>
        <taxon>Vibrio</taxon>
    </lineage>
</organism>
<feature type="active site" description="Proton donor" evidence="5">
    <location>
        <position position="131"/>
    </location>
</feature>
<proteinExistence type="inferred from homology"/>
<dbReference type="InterPro" id="IPR000888">
    <property type="entry name" value="RmlC-like"/>
</dbReference>
<name>A0A1C3IIK8_9VIBR</name>
<dbReference type="Gene3D" id="2.60.120.10">
    <property type="entry name" value="Jelly Rolls"/>
    <property type="match status" value="1"/>
</dbReference>
<comment type="catalytic activity">
    <reaction evidence="1 7">
        <text>dTDP-4-dehydro-6-deoxy-alpha-D-glucose = dTDP-4-dehydro-beta-L-rhamnose</text>
        <dbReference type="Rhea" id="RHEA:16969"/>
        <dbReference type="ChEBI" id="CHEBI:57649"/>
        <dbReference type="ChEBI" id="CHEBI:62830"/>
        <dbReference type="EC" id="5.1.3.13"/>
    </reaction>
</comment>
<dbReference type="NCBIfam" id="TIGR01221">
    <property type="entry name" value="rmlC"/>
    <property type="match status" value="1"/>
</dbReference>
<evidence type="ECO:0000256" key="3">
    <source>
        <dbReference type="ARBA" id="ARBA00012098"/>
    </source>
</evidence>
<dbReference type="EC" id="5.1.3.13" evidence="3 7"/>
<keyword evidence="7 8" id="KW-0413">Isomerase</keyword>
<dbReference type="InterPro" id="IPR014710">
    <property type="entry name" value="RmlC-like_jellyroll"/>
</dbReference>
<evidence type="ECO:0000256" key="7">
    <source>
        <dbReference type="RuleBase" id="RU364069"/>
    </source>
</evidence>
<dbReference type="PANTHER" id="PTHR21047:SF2">
    <property type="entry name" value="THYMIDINE DIPHOSPHO-4-KETO-RHAMNOSE 3,5-EPIMERASE"/>
    <property type="match status" value="1"/>
</dbReference>
<evidence type="ECO:0000256" key="2">
    <source>
        <dbReference type="ARBA" id="ARBA00001997"/>
    </source>
</evidence>
<dbReference type="SUPFAM" id="SSF51182">
    <property type="entry name" value="RmlC-like cupins"/>
    <property type="match status" value="1"/>
</dbReference>
<comment type="pathway">
    <text evidence="7">Carbohydrate biosynthesis; dTDP-L-rhamnose biosynthesis.</text>
</comment>
<evidence type="ECO:0000313" key="8">
    <source>
        <dbReference type="EMBL" id="SBS61198.1"/>
    </source>
</evidence>
<evidence type="ECO:0000313" key="9">
    <source>
        <dbReference type="Proteomes" id="UP000092876"/>
    </source>
</evidence>
<evidence type="ECO:0000256" key="6">
    <source>
        <dbReference type="PIRSR" id="PIRSR600888-3"/>
    </source>
</evidence>
<evidence type="ECO:0000256" key="4">
    <source>
        <dbReference type="ARBA" id="ARBA00019595"/>
    </source>
</evidence>
<dbReference type="AlphaFoldDB" id="A0A1C3IIK8"/>
<dbReference type="PANTHER" id="PTHR21047">
    <property type="entry name" value="DTDP-6-DEOXY-D-GLUCOSE-3,5 EPIMERASE"/>
    <property type="match status" value="1"/>
</dbReference>
<dbReference type="RefSeq" id="WP_065678218.1">
    <property type="nucleotide sequence ID" value="NZ_AP025460.1"/>
</dbReference>
<feature type="active site" description="Proton acceptor" evidence="5">
    <location>
        <position position="62"/>
    </location>
</feature>